<accession>A0A3S4YSN9</accession>
<evidence type="ECO:0000256" key="4">
    <source>
        <dbReference type="ARBA" id="ARBA00023004"/>
    </source>
</evidence>
<evidence type="ECO:0000256" key="6">
    <source>
        <dbReference type="ARBA" id="ARBA00023239"/>
    </source>
</evidence>
<sequence length="335" mass="37711">MSPFQPEPVFQTGHTNKTAVLLINLGSPEAPTAEAVRPYLKEFLSDQRVVELPKWLWQPILRGFILPFRPKQSAHGYEKIWFEDGSPLTTYTQRQAGKLSEKLPDIEVAYAMTYGKPSIADTLNKLKIKGVNQVLVIPLYPQYAASSSAAALDKVFQALQQQRNQISVRTVSRFYDDPGYIEAMRQHISAYWAEHGRSKKLMLSFHGVPQACCDKGDPYQKECLTTGRLLAEALGLSEYEYTVAFQSQFGKAKWIGPSTQTLLDKLPMQGETELDIFCPGFVSDCLETMEEIAIAGREQFYAAGGTRFQYIPCLNDNEEWIHALSGLAQKNLQGW</sequence>
<dbReference type="STRING" id="28091.SAMEA3174300_00213"/>
<dbReference type="FunFam" id="3.40.50.1400:FF:000002">
    <property type="entry name" value="Ferrochelatase"/>
    <property type="match status" value="1"/>
</dbReference>
<keyword evidence="12" id="KW-1185">Reference proteome</keyword>
<dbReference type="InterPro" id="IPR033644">
    <property type="entry name" value="Ferrochelatase_C"/>
</dbReference>
<keyword evidence="4 9" id="KW-0408">Iron</keyword>
<dbReference type="PANTHER" id="PTHR11108:SF1">
    <property type="entry name" value="FERROCHELATASE, MITOCHONDRIAL"/>
    <property type="match status" value="1"/>
</dbReference>
<evidence type="ECO:0000256" key="5">
    <source>
        <dbReference type="ARBA" id="ARBA00023133"/>
    </source>
</evidence>
<dbReference type="Proteomes" id="UP000272771">
    <property type="component" value="Chromosome"/>
</dbReference>
<dbReference type="RefSeq" id="WP_004283313.1">
    <property type="nucleotide sequence ID" value="NZ_CAUJRG010000012.1"/>
</dbReference>
<dbReference type="EMBL" id="LR134533">
    <property type="protein sequence ID" value="VEJ51751.1"/>
    <property type="molecule type" value="Genomic_DNA"/>
</dbReference>
<dbReference type="InterPro" id="IPR033659">
    <property type="entry name" value="Ferrochelatase_N"/>
</dbReference>
<evidence type="ECO:0000256" key="9">
    <source>
        <dbReference type="HAMAP-Rule" id="MF_00323"/>
    </source>
</evidence>
<dbReference type="OrthoDB" id="9809741at2"/>
<dbReference type="SUPFAM" id="SSF53800">
    <property type="entry name" value="Chelatase"/>
    <property type="match status" value="1"/>
</dbReference>
<dbReference type="InterPro" id="IPR001015">
    <property type="entry name" value="Ferrochelatase"/>
</dbReference>
<dbReference type="CDD" id="cd00419">
    <property type="entry name" value="Ferrochelatase_C"/>
    <property type="match status" value="1"/>
</dbReference>
<evidence type="ECO:0000256" key="1">
    <source>
        <dbReference type="ARBA" id="ARBA00007718"/>
    </source>
</evidence>
<keyword evidence="7 9" id="KW-0627">Porphyrin biosynthesis</keyword>
<comment type="catalytic activity">
    <reaction evidence="9 10">
        <text>heme b + 2 H(+) = protoporphyrin IX + Fe(2+)</text>
        <dbReference type="Rhea" id="RHEA:22584"/>
        <dbReference type="ChEBI" id="CHEBI:15378"/>
        <dbReference type="ChEBI" id="CHEBI:29033"/>
        <dbReference type="ChEBI" id="CHEBI:57306"/>
        <dbReference type="ChEBI" id="CHEBI:60344"/>
        <dbReference type="EC" id="4.98.1.1"/>
    </reaction>
</comment>
<dbReference type="PANTHER" id="PTHR11108">
    <property type="entry name" value="FERROCHELATASE"/>
    <property type="match status" value="1"/>
</dbReference>
<proteinExistence type="inferred from homology"/>
<dbReference type="EC" id="4.98.1.1" evidence="9 10"/>
<keyword evidence="6 9" id="KW-0456">Lyase</keyword>
<evidence type="ECO:0000256" key="10">
    <source>
        <dbReference type="RuleBase" id="RU000607"/>
    </source>
</evidence>
<evidence type="ECO:0000256" key="2">
    <source>
        <dbReference type="ARBA" id="ARBA00022490"/>
    </source>
</evidence>
<dbReference type="GO" id="GO:0004325">
    <property type="term" value="F:ferrochelatase activity"/>
    <property type="evidence" value="ECO:0007669"/>
    <property type="project" value="UniProtKB-UniRule"/>
</dbReference>
<comment type="catalytic activity">
    <reaction evidence="8">
        <text>Fe-coproporphyrin III + 2 H(+) = coproporphyrin III + Fe(2+)</text>
        <dbReference type="Rhea" id="RHEA:49572"/>
        <dbReference type="ChEBI" id="CHEBI:15378"/>
        <dbReference type="ChEBI" id="CHEBI:29033"/>
        <dbReference type="ChEBI" id="CHEBI:68438"/>
        <dbReference type="ChEBI" id="CHEBI:131725"/>
        <dbReference type="EC" id="4.99.1.9"/>
    </reaction>
    <physiologicalReaction direction="right-to-left" evidence="8">
        <dbReference type="Rhea" id="RHEA:49574"/>
    </physiologicalReaction>
</comment>
<protein>
    <recommendedName>
        <fullName evidence="9 10">Ferrochelatase</fullName>
        <ecNumber evidence="9 10">4.98.1.1</ecNumber>
    </recommendedName>
    <alternativeName>
        <fullName evidence="9">Heme synthase</fullName>
    </alternativeName>
    <alternativeName>
        <fullName evidence="9">Protoheme ferro-lyase</fullName>
    </alternativeName>
</protein>
<evidence type="ECO:0000256" key="7">
    <source>
        <dbReference type="ARBA" id="ARBA00023244"/>
    </source>
</evidence>
<organism evidence="11 12">
    <name type="scientific">Neisseria weaveri</name>
    <dbReference type="NCBI Taxonomy" id="28091"/>
    <lineage>
        <taxon>Bacteria</taxon>
        <taxon>Pseudomonadati</taxon>
        <taxon>Pseudomonadota</taxon>
        <taxon>Betaproteobacteria</taxon>
        <taxon>Neisseriales</taxon>
        <taxon>Neisseriaceae</taxon>
        <taxon>Neisseria</taxon>
    </lineage>
</organism>
<comment type="similarity">
    <text evidence="1 9 10">Belongs to the ferrochelatase family.</text>
</comment>
<dbReference type="GO" id="GO:0006783">
    <property type="term" value="P:heme biosynthetic process"/>
    <property type="evidence" value="ECO:0007669"/>
    <property type="project" value="UniProtKB-UniRule"/>
</dbReference>
<dbReference type="Gene3D" id="3.40.50.1400">
    <property type="match status" value="2"/>
</dbReference>
<dbReference type="GO" id="GO:0046872">
    <property type="term" value="F:metal ion binding"/>
    <property type="evidence" value="ECO:0007669"/>
    <property type="project" value="UniProtKB-KW"/>
</dbReference>
<keyword evidence="2 9" id="KW-0963">Cytoplasm</keyword>
<keyword evidence="3 9" id="KW-0479">Metal-binding</keyword>
<dbReference type="InterPro" id="IPR019772">
    <property type="entry name" value="Ferrochelatase_AS"/>
</dbReference>
<comment type="pathway">
    <text evidence="9 10">Porphyrin-containing compound metabolism; protoheme biosynthesis; protoheme from protoporphyrin-IX: step 1/1.</text>
</comment>
<feature type="binding site" evidence="9">
    <location>
        <position position="206"/>
    </location>
    <ligand>
        <name>Fe(2+)</name>
        <dbReference type="ChEBI" id="CHEBI:29033"/>
    </ligand>
</feature>
<evidence type="ECO:0000313" key="11">
    <source>
        <dbReference type="EMBL" id="VEJ51751.1"/>
    </source>
</evidence>
<dbReference type="NCBIfam" id="TIGR00109">
    <property type="entry name" value="hemH"/>
    <property type="match status" value="1"/>
</dbReference>
<evidence type="ECO:0000256" key="3">
    <source>
        <dbReference type="ARBA" id="ARBA00022723"/>
    </source>
</evidence>
<name>A0A3S4YSN9_9NEIS</name>
<gene>
    <name evidence="9 11" type="primary">hemH</name>
    <name evidence="11" type="ORF">NCTC12742_01655</name>
</gene>
<reference evidence="11 12" key="1">
    <citation type="submission" date="2018-12" db="EMBL/GenBank/DDBJ databases">
        <authorList>
            <consortium name="Pathogen Informatics"/>
        </authorList>
    </citation>
    <scope>NUCLEOTIDE SEQUENCE [LARGE SCALE GENOMIC DNA]</scope>
    <source>
        <strain evidence="11 12">NCTC12742</strain>
    </source>
</reference>
<dbReference type="UniPathway" id="UPA00252">
    <property type="reaction ID" value="UER00325"/>
</dbReference>
<keyword evidence="5 9" id="KW-0350">Heme biosynthesis</keyword>
<evidence type="ECO:0000313" key="12">
    <source>
        <dbReference type="Proteomes" id="UP000272771"/>
    </source>
</evidence>
<dbReference type="HAMAP" id="MF_00323">
    <property type="entry name" value="Ferrochelatase"/>
    <property type="match status" value="1"/>
</dbReference>
<comment type="function">
    <text evidence="9 10">Catalyzes the ferrous insertion into protoporphyrin IX.</text>
</comment>
<dbReference type="Pfam" id="PF00762">
    <property type="entry name" value="Ferrochelatase"/>
    <property type="match status" value="1"/>
</dbReference>
<dbReference type="CDD" id="cd03411">
    <property type="entry name" value="Ferrochelatase_N"/>
    <property type="match status" value="1"/>
</dbReference>
<feature type="binding site" evidence="9">
    <location>
        <position position="287"/>
    </location>
    <ligand>
        <name>Fe(2+)</name>
        <dbReference type="ChEBI" id="CHEBI:29033"/>
    </ligand>
</feature>
<dbReference type="PROSITE" id="PS00534">
    <property type="entry name" value="FERROCHELATASE"/>
    <property type="match status" value="1"/>
</dbReference>
<dbReference type="AlphaFoldDB" id="A0A3S4YSN9"/>
<dbReference type="KEGG" id="nwe:SAMEA3174300_0213"/>
<dbReference type="GO" id="GO:0005737">
    <property type="term" value="C:cytoplasm"/>
    <property type="evidence" value="ECO:0007669"/>
    <property type="project" value="UniProtKB-SubCell"/>
</dbReference>
<comment type="subcellular location">
    <subcellularLocation>
        <location evidence="9 10">Cytoplasm</location>
    </subcellularLocation>
</comment>
<evidence type="ECO:0000256" key="8">
    <source>
        <dbReference type="ARBA" id="ARBA00024536"/>
    </source>
</evidence>